<organism evidence="3 4">
    <name type="scientific">Serendipita vermifera MAFF 305830</name>
    <dbReference type="NCBI Taxonomy" id="933852"/>
    <lineage>
        <taxon>Eukaryota</taxon>
        <taxon>Fungi</taxon>
        <taxon>Dikarya</taxon>
        <taxon>Basidiomycota</taxon>
        <taxon>Agaricomycotina</taxon>
        <taxon>Agaricomycetes</taxon>
        <taxon>Sebacinales</taxon>
        <taxon>Serendipitaceae</taxon>
        <taxon>Serendipita</taxon>
    </lineage>
</organism>
<dbReference type="EMBL" id="KN824308">
    <property type="protein sequence ID" value="KIM26140.1"/>
    <property type="molecule type" value="Genomic_DNA"/>
</dbReference>
<keyword evidence="1" id="KW-0479">Metal-binding</keyword>
<accession>A0A0C3ANK5</accession>
<keyword evidence="1" id="KW-0862">Zinc</keyword>
<dbReference type="Gene3D" id="3.30.160.60">
    <property type="entry name" value="Classic Zinc Finger"/>
    <property type="match status" value="1"/>
</dbReference>
<dbReference type="PROSITE" id="PS50157">
    <property type="entry name" value="ZINC_FINGER_C2H2_2"/>
    <property type="match status" value="1"/>
</dbReference>
<gene>
    <name evidence="3" type="ORF">M408DRAFT_330725</name>
</gene>
<dbReference type="GO" id="GO:0008270">
    <property type="term" value="F:zinc ion binding"/>
    <property type="evidence" value="ECO:0007669"/>
    <property type="project" value="UniProtKB-KW"/>
</dbReference>
<proteinExistence type="predicted"/>
<evidence type="ECO:0000259" key="2">
    <source>
        <dbReference type="PROSITE" id="PS50157"/>
    </source>
</evidence>
<dbReference type="HOGENOM" id="CLU_1723453_0_0_1"/>
<evidence type="ECO:0000313" key="4">
    <source>
        <dbReference type="Proteomes" id="UP000054097"/>
    </source>
</evidence>
<dbReference type="Proteomes" id="UP000054097">
    <property type="component" value="Unassembled WGS sequence"/>
</dbReference>
<feature type="domain" description="C2H2-type" evidence="2">
    <location>
        <begin position="70"/>
        <end position="97"/>
    </location>
</feature>
<dbReference type="AlphaFoldDB" id="A0A0C3ANK5"/>
<keyword evidence="1" id="KW-0863">Zinc-finger</keyword>
<sequence>MSPEDRQDDYFEAFIETVASSPIEIIPVSVLHEDFHSDFPFHFDKNSQDTTVKARSLPAAVPRSNPKHKYRCCICDKSFDRQSRADACKNRHLQERPYICDGRCGYGKCSRRYGSEATLRRHWEGSISCLMCGKEIRKGNMARHKNSRHSRQ</sequence>
<protein>
    <recommendedName>
        <fullName evidence="2">C2H2-type domain-containing protein</fullName>
    </recommendedName>
</protein>
<reference evidence="3 4" key="1">
    <citation type="submission" date="2014-04" db="EMBL/GenBank/DDBJ databases">
        <authorList>
            <consortium name="DOE Joint Genome Institute"/>
            <person name="Kuo A."/>
            <person name="Zuccaro A."/>
            <person name="Kohler A."/>
            <person name="Nagy L.G."/>
            <person name="Floudas D."/>
            <person name="Copeland A."/>
            <person name="Barry K.W."/>
            <person name="Cichocki N."/>
            <person name="Veneault-Fourrey C."/>
            <person name="LaButti K."/>
            <person name="Lindquist E.A."/>
            <person name="Lipzen A."/>
            <person name="Lundell T."/>
            <person name="Morin E."/>
            <person name="Murat C."/>
            <person name="Sun H."/>
            <person name="Tunlid A."/>
            <person name="Henrissat B."/>
            <person name="Grigoriev I.V."/>
            <person name="Hibbett D.S."/>
            <person name="Martin F."/>
            <person name="Nordberg H.P."/>
            <person name="Cantor M.N."/>
            <person name="Hua S.X."/>
        </authorList>
    </citation>
    <scope>NUCLEOTIDE SEQUENCE [LARGE SCALE GENOMIC DNA]</scope>
    <source>
        <strain evidence="3 4">MAFF 305830</strain>
    </source>
</reference>
<reference evidence="4" key="2">
    <citation type="submission" date="2015-01" db="EMBL/GenBank/DDBJ databases">
        <title>Evolutionary Origins and Diversification of the Mycorrhizal Mutualists.</title>
        <authorList>
            <consortium name="DOE Joint Genome Institute"/>
            <consortium name="Mycorrhizal Genomics Consortium"/>
            <person name="Kohler A."/>
            <person name="Kuo A."/>
            <person name="Nagy L.G."/>
            <person name="Floudas D."/>
            <person name="Copeland A."/>
            <person name="Barry K.W."/>
            <person name="Cichocki N."/>
            <person name="Veneault-Fourrey C."/>
            <person name="LaButti K."/>
            <person name="Lindquist E.A."/>
            <person name="Lipzen A."/>
            <person name="Lundell T."/>
            <person name="Morin E."/>
            <person name="Murat C."/>
            <person name="Riley R."/>
            <person name="Ohm R."/>
            <person name="Sun H."/>
            <person name="Tunlid A."/>
            <person name="Henrissat B."/>
            <person name="Grigoriev I.V."/>
            <person name="Hibbett D.S."/>
            <person name="Martin F."/>
        </authorList>
    </citation>
    <scope>NUCLEOTIDE SEQUENCE [LARGE SCALE GENOMIC DNA]</scope>
    <source>
        <strain evidence="4">MAFF 305830</strain>
    </source>
</reference>
<dbReference type="OrthoDB" id="6077919at2759"/>
<keyword evidence="4" id="KW-1185">Reference proteome</keyword>
<evidence type="ECO:0000256" key="1">
    <source>
        <dbReference type="PROSITE-ProRule" id="PRU00042"/>
    </source>
</evidence>
<evidence type="ECO:0000313" key="3">
    <source>
        <dbReference type="EMBL" id="KIM26140.1"/>
    </source>
</evidence>
<name>A0A0C3ANK5_SERVB</name>
<dbReference type="InterPro" id="IPR013087">
    <property type="entry name" value="Znf_C2H2_type"/>
</dbReference>